<organism evidence="2 3">
    <name type="scientific">Desulfonema limicola</name>
    <dbReference type="NCBI Taxonomy" id="45656"/>
    <lineage>
        <taxon>Bacteria</taxon>
        <taxon>Pseudomonadati</taxon>
        <taxon>Thermodesulfobacteriota</taxon>
        <taxon>Desulfobacteria</taxon>
        <taxon>Desulfobacterales</taxon>
        <taxon>Desulfococcaceae</taxon>
        <taxon>Desulfonema</taxon>
    </lineage>
</organism>
<name>A0A975B8D5_9BACT</name>
<gene>
    <name evidence="2" type="ORF">dnl_31190</name>
</gene>
<proteinExistence type="predicted"/>
<protein>
    <submittedName>
        <fullName evidence="2">Uncharacterized protein</fullName>
    </submittedName>
</protein>
<reference evidence="2" key="1">
    <citation type="journal article" date="2021" name="Microb. Physiol.">
        <title>Proteogenomic Insights into the Physiology of Marine, Sulfate-Reducing, Filamentous Desulfonema limicola and Desulfonema magnum.</title>
        <authorList>
            <person name="Schnaars V."/>
            <person name="Wohlbrand L."/>
            <person name="Scheve S."/>
            <person name="Hinrichs C."/>
            <person name="Reinhardt R."/>
            <person name="Rabus R."/>
        </authorList>
    </citation>
    <scope>NUCLEOTIDE SEQUENCE</scope>
    <source>
        <strain evidence="2">5ac10</strain>
    </source>
</reference>
<keyword evidence="1" id="KW-0812">Transmembrane</keyword>
<keyword evidence="1" id="KW-1133">Transmembrane helix</keyword>
<dbReference type="AlphaFoldDB" id="A0A975B8D5"/>
<dbReference type="Proteomes" id="UP000663720">
    <property type="component" value="Chromosome"/>
</dbReference>
<keyword evidence="1" id="KW-0472">Membrane</keyword>
<evidence type="ECO:0000256" key="1">
    <source>
        <dbReference type="SAM" id="Phobius"/>
    </source>
</evidence>
<feature type="transmembrane region" description="Helical" evidence="1">
    <location>
        <begin position="21"/>
        <end position="47"/>
    </location>
</feature>
<feature type="transmembrane region" description="Helical" evidence="1">
    <location>
        <begin position="80"/>
        <end position="102"/>
    </location>
</feature>
<dbReference type="RefSeq" id="WP_207692375.1">
    <property type="nucleotide sequence ID" value="NZ_CP061799.1"/>
</dbReference>
<accession>A0A975B8D5</accession>
<evidence type="ECO:0000313" key="2">
    <source>
        <dbReference type="EMBL" id="QTA80806.1"/>
    </source>
</evidence>
<evidence type="ECO:0000313" key="3">
    <source>
        <dbReference type="Proteomes" id="UP000663720"/>
    </source>
</evidence>
<dbReference type="EMBL" id="CP061799">
    <property type="protein sequence ID" value="QTA80806.1"/>
    <property type="molecule type" value="Genomic_DNA"/>
</dbReference>
<keyword evidence="3" id="KW-1185">Reference proteome</keyword>
<dbReference type="KEGG" id="dli:dnl_31190"/>
<sequence>MDNFNRSSSGSNIEKFKSIAGIFVTCLGIAIIIIGLKYCIDIFGILFDLIKNPERLNIILTNMVQSLDWEAFNLTSGTKVYPVSSVLALLVYGGVIIILAFLSMSMMSTGSKIVSWTIGDRQAVKEILQYAFGETLRPKKLAGIKKMETKDSRL</sequence>